<protein>
    <submittedName>
        <fullName evidence="1">SDR family NAD(P)-dependent oxidoreductase</fullName>
    </submittedName>
</protein>
<dbReference type="AlphaFoldDB" id="A0A9D1AEG5"/>
<organism evidence="1 2">
    <name type="scientific">Candidatus Choladousia intestinavium</name>
    <dbReference type="NCBI Taxonomy" id="2840727"/>
    <lineage>
        <taxon>Bacteria</taxon>
        <taxon>Bacillati</taxon>
        <taxon>Bacillota</taxon>
        <taxon>Clostridia</taxon>
        <taxon>Lachnospirales</taxon>
        <taxon>Lachnospiraceae</taxon>
        <taxon>Lachnospiraceae incertae sedis</taxon>
        <taxon>Candidatus Choladousia</taxon>
    </lineage>
</organism>
<dbReference type="PANTHER" id="PTHR45458:SF1">
    <property type="entry name" value="SHORT CHAIN DEHYDROGENASE"/>
    <property type="match status" value="1"/>
</dbReference>
<dbReference type="InterPro" id="IPR002347">
    <property type="entry name" value="SDR_fam"/>
</dbReference>
<proteinExistence type="predicted"/>
<dbReference type="SUPFAM" id="SSF51735">
    <property type="entry name" value="NAD(P)-binding Rossmann-fold domains"/>
    <property type="match status" value="1"/>
</dbReference>
<evidence type="ECO:0000313" key="1">
    <source>
        <dbReference type="EMBL" id="HIR14449.1"/>
    </source>
</evidence>
<dbReference type="Gene3D" id="3.40.50.720">
    <property type="entry name" value="NAD(P)-binding Rossmann-like Domain"/>
    <property type="match status" value="1"/>
</dbReference>
<dbReference type="InterPro" id="IPR036291">
    <property type="entry name" value="NAD(P)-bd_dom_sf"/>
</dbReference>
<dbReference type="InterPro" id="IPR052184">
    <property type="entry name" value="SDR_enzymes"/>
</dbReference>
<name>A0A9D1AEG5_9FIRM</name>
<dbReference type="Proteomes" id="UP000886757">
    <property type="component" value="Unassembled WGS sequence"/>
</dbReference>
<sequence length="231" mass="26009">MAREIVVSGASRGLGASIARMHLEKGDIVHLIVRKESDFVKEAEKRYPEKVRVHFGDIASVSLLENACREIIREIEHIDILYNVAAVFNEADKCGLNDLDFDIAPEIYNINALGPLRVLQQLDTVIDGKTRIVNVSSQSGSCEDTDEVTKYAYSMSKAALNFASKLYYREKHRGRNIIVVCPGWMRTDMGGAEADLDPDESAEGIIHLAEDMENLDPDWMFFKYNGSKIHW</sequence>
<comment type="caution">
    <text evidence="1">The sequence shown here is derived from an EMBL/GenBank/DDBJ whole genome shotgun (WGS) entry which is preliminary data.</text>
</comment>
<dbReference type="GO" id="GO:0016616">
    <property type="term" value="F:oxidoreductase activity, acting on the CH-OH group of donors, NAD or NADP as acceptor"/>
    <property type="evidence" value="ECO:0007669"/>
    <property type="project" value="TreeGrafter"/>
</dbReference>
<gene>
    <name evidence="1" type="ORF">IAB31_11070</name>
</gene>
<dbReference type="PRINTS" id="PR00081">
    <property type="entry name" value="GDHRDH"/>
</dbReference>
<reference evidence="1" key="1">
    <citation type="submission" date="2020-10" db="EMBL/GenBank/DDBJ databases">
        <authorList>
            <person name="Gilroy R."/>
        </authorList>
    </citation>
    <scope>NUCLEOTIDE SEQUENCE</scope>
    <source>
        <strain evidence="1">ChiSjej4B22-8148</strain>
    </source>
</reference>
<dbReference type="Pfam" id="PF00106">
    <property type="entry name" value="adh_short"/>
    <property type="match status" value="1"/>
</dbReference>
<dbReference type="EMBL" id="DVGK01000124">
    <property type="protein sequence ID" value="HIR14449.1"/>
    <property type="molecule type" value="Genomic_DNA"/>
</dbReference>
<accession>A0A9D1AEG5</accession>
<reference evidence="1" key="2">
    <citation type="journal article" date="2021" name="PeerJ">
        <title>Extensive microbial diversity within the chicken gut microbiome revealed by metagenomics and culture.</title>
        <authorList>
            <person name="Gilroy R."/>
            <person name="Ravi A."/>
            <person name="Getino M."/>
            <person name="Pursley I."/>
            <person name="Horton D.L."/>
            <person name="Alikhan N.F."/>
            <person name="Baker D."/>
            <person name="Gharbi K."/>
            <person name="Hall N."/>
            <person name="Watson M."/>
            <person name="Adriaenssens E.M."/>
            <person name="Foster-Nyarko E."/>
            <person name="Jarju S."/>
            <person name="Secka A."/>
            <person name="Antonio M."/>
            <person name="Oren A."/>
            <person name="Chaudhuri R.R."/>
            <person name="La Ragione R."/>
            <person name="Hildebrand F."/>
            <person name="Pallen M.J."/>
        </authorList>
    </citation>
    <scope>NUCLEOTIDE SEQUENCE</scope>
    <source>
        <strain evidence="1">ChiSjej4B22-8148</strain>
    </source>
</reference>
<evidence type="ECO:0000313" key="2">
    <source>
        <dbReference type="Proteomes" id="UP000886757"/>
    </source>
</evidence>
<dbReference type="PANTHER" id="PTHR45458">
    <property type="entry name" value="SHORT-CHAIN DEHYDROGENASE/REDUCTASE SDR"/>
    <property type="match status" value="1"/>
</dbReference>